<dbReference type="InterPro" id="IPR035897">
    <property type="entry name" value="Toll_tir_struct_dom_sf"/>
</dbReference>
<dbReference type="PROSITE" id="PS50082">
    <property type="entry name" value="WD_REPEATS_2"/>
    <property type="match status" value="9"/>
</dbReference>
<dbReference type="PANTHER" id="PTHR19848:SF8">
    <property type="entry name" value="F-BOX AND WD REPEAT DOMAIN CONTAINING 7"/>
    <property type="match status" value="1"/>
</dbReference>
<feature type="repeat" description="WD" evidence="3">
    <location>
        <begin position="1076"/>
        <end position="1117"/>
    </location>
</feature>
<dbReference type="Pfam" id="PF00400">
    <property type="entry name" value="WD40"/>
    <property type="match status" value="13"/>
</dbReference>
<feature type="repeat" description="WD" evidence="3">
    <location>
        <begin position="1033"/>
        <end position="1074"/>
    </location>
</feature>
<organism evidence="6 7">
    <name type="scientific">Parafrankia colletiae</name>
    <dbReference type="NCBI Taxonomy" id="573497"/>
    <lineage>
        <taxon>Bacteria</taxon>
        <taxon>Bacillati</taxon>
        <taxon>Actinomycetota</taxon>
        <taxon>Actinomycetes</taxon>
        <taxon>Frankiales</taxon>
        <taxon>Frankiaceae</taxon>
        <taxon>Parafrankia</taxon>
    </lineage>
</organism>
<dbReference type="InterPro" id="IPR019775">
    <property type="entry name" value="WD40_repeat_CS"/>
</dbReference>
<feature type="region of interest" description="Disordered" evidence="4">
    <location>
        <begin position="143"/>
        <end position="188"/>
    </location>
</feature>
<dbReference type="InterPro" id="IPR000157">
    <property type="entry name" value="TIR_dom"/>
</dbReference>
<dbReference type="PANTHER" id="PTHR19848">
    <property type="entry name" value="WD40 REPEAT PROTEIN"/>
    <property type="match status" value="1"/>
</dbReference>
<feature type="compositionally biased region" description="Acidic residues" evidence="4">
    <location>
        <begin position="1457"/>
        <end position="1466"/>
    </location>
</feature>
<feature type="repeat" description="WD" evidence="3">
    <location>
        <begin position="868"/>
        <end position="899"/>
    </location>
</feature>
<dbReference type="InterPro" id="IPR036322">
    <property type="entry name" value="WD40_repeat_dom_sf"/>
</dbReference>
<feature type="region of interest" description="Disordered" evidence="4">
    <location>
        <begin position="1446"/>
        <end position="1469"/>
    </location>
</feature>
<dbReference type="PROSITE" id="PS00678">
    <property type="entry name" value="WD_REPEATS_1"/>
    <property type="match status" value="2"/>
</dbReference>
<dbReference type="CDD" id="cd00200">
    <property type="entry name" value="WD40"/>
    <property type="match status" value="2"/>
</dbReference>
<gene>
    <name evidence="6" type="ORF">CC117_17850</name>
</gene>
<dbReference type="InterPro" id="IPR015943">
    <property type="entry name" value="WD40/YVTN_repeat-like_dom_sf"/>
</dbReference>
<feature type="repeat" description="WD" evidence="3">
    <location>
        <begin position="1242"/>
        <end position="1274"/>
    </location>
</feature>
<dbReference type="Pfam" id="PF20703">
    <property type="entry name" value="nSTAND1"/>
    <property type="match status" value="1"/>
</dbReference>
<feature type="domain" description="TIR" evidence="5">
    <location>
        <begin position="5"/>
        <end position="129"/>
    </location>
</feature>
<reference evidence="7" key="1">
    <citation type="submission" date="2016-07" db="EMBL/GenBank/DDBJ databases">
        <title>Sequence Frankia sp. strain CcI1.17.</title>
        <authorList>
            <person name="Ghodhbane-Gtari F."/>
            <person name="Swanson E."/>
            <person name="Gueddou A."/>
            <person name="Morris K."/>
            <person name="Hezbri K."/>
            <person name="Ktari A."/>
            <person name="Nouioui I."/>
            <person name="Abebe-Akele F."/>
            <person name="Simpson S."/>
            <person name="Thomas K."/>
            <person name="Gtari M."/>
            <person name="Tisa L.S."/>
            <person name="Hurst S."/>
        </authorList>
    </citation>
    <scope>NUCLEOTIDE SEQUENCE [LARGE SCALE GENOMIC DNA]</scope>
    <source>
        <strain evidence="7">Cc1.17</strain>
    </source>
</reference>
<proteinExistence type="predicted"/>
<feature type="repeat" description="WD" evidence="3">
    <location>
        <begin position="949"/>
        <end position="980"/>
    </location>
</feature>
<feature type="repeat" description="WD" evidence="3">
    <location>
        <begin position="1118"/>
        <end position="1151"/>
    </location>
</feature>
<dbReference type="InterPro" id="IPR001680">
    <property type="entry name" value="WD40_rpt"/>
</dbReference>
<dbReference type="InterPro" id="IPR049052">
    <property type="entry name" value="nSTAND1"/>
</dbReference>
<protein>
    <recommendedName>
        <fullName evidence="5">TIR domain-containing protein</fullName>
    </recommendedName>
</protein>
<evidence type="ECO:0000313" key="7">
    <source>
        <dbReference type="Proteomes" id="UP000179627"/>
    </source>
</evidence>
<keyword evidence="7" id="KW-1185">Reference proteome</keyword>
<keyword evidence="2" id="KW-0677">Repeat</keyword>
<name>A0A1S1QP68_9ACTN</name>
<evidence type="ECO:0000259" key="5">
    <source>
        <dbReference type="PROSITE" id="PS50104"/>
    </source>
</evidence>
<evidence type="ECO:0000256" key="2">
    <source>
        <dbReference type="ARBA" id="ARBA00022737"/>
    </source>
</evidence>
<dbReference type="Proteomes" id="UP000179627">
    <property type="component" value="Unassembled WGS sequence"/>
</dbReference>
<feature type="repeat" description="WD" evidence="3">
    <location>
        <begin position="1368"/>
        <end position="1409"/>
    </location>
</feature>
<dbReference type="PRINTS" id="PR00320">
    <property type="entry name" value="GPROTEINBRPT"/>
</dbReference>
<evidence type="ECO:0000256" key="1">
    <source>
        <dbReference type="ARBA" id="ARBA00022574"/>
    </source>
</evidence>
<dbReference type="Gene3D" id="3.40.50.300">
    <property type="entry name" value="P-loop containing nucleotide triphosphate hydrolases"/>
    <property type="match status" value="1"/>
</dbReference>
<dbReference type="InterPro" id="IPR020472">
    <property type="entry name" value="WD40_PAC1"/>
</dbReference>
<keyword evidence="1 3" id="KW-0853">WD repeat</keyword>
<dbReference type="PROSITE" id="PS50294">
    <property type="entry name" value="WD_REPEATS_REGION"/>
    <property type="match status" value="8"/>
</dbReference>
<comment type="caution">
    <text evidence="6">The sequence shown here is derived from an EMBL/GenBank/DDBJ whole genome shotgun (WGS) entry which is preliminary data.</text>
</comment>
<evidence type="ECO:0000256" key="4">
    <source>
        <dbReference type="SAM" id="MobiDB-lite"/>
    </source>
</evidence>
<dbReference type="SUPFAM" id="SSF52200">
    <property type="entry name" value="Toll/Interleukin receptor TIR domain"/>
    <property type="match status" value="1"/>
</dbReference>
<sequence>MAREELWTFYLSYAPGDHEWAEWIAWQLDREGYSVLFQGWDQVPGTHWTAGIHGGLIHAEHVLAVVSADYLQSVLAAAEWQTAWRDDPAGLRRRLLPVRIEDCEPIGLLAAVSSFDLFGREAQAARRQLLAKVAAARVGTARPLAAPPFPDDRSHPGSVPHPASLPQPPRTVQASEPPRFPRPDHRRGRVREAVFETDGLPGGAILLSYAQDDALLAAGIAEHLHQLGYGHVFAFDHTDTGGAAVAWQDALAASARSSDLVLQVVSRPTASWIGYELALCHRRGIPVITALTVAGARHPGLDSGNVIDLSRVSADQPEPGDFEALAAAVRRTGLLPGPRGDLHLHRQVYPGLRAFDTDEAGAFHGRSREIARLTEVVDGQEKSGSLVVIGPSGVGKSSLVHAGLVPRLRTSDRRWLVLPAIRPEHDPFHRLARALAGPAIPSADVAALAGRLRTDDDALLAAVTERLARLPGTASRALLILDQAEELFTLSLSDGERRAFLHTLTRATAGGTALWTVFTIRAEFLTELLRDTPLPTFAWHSLVLGPMRGASLRRAIVEPARGEGWEFAPEVISEMVSEADGGDGLPLLAYTLHDLWARVTGDTSRRAGPDRVVTLDDYEAAGGITGTLEQRADAALVNGCRRTGLAPADIVGVIARLAAVNDEGIATRQAHRLHELGEVERAALLPFVDAGLLRTRSGGGAGTAPAAPAGPAAPAADLDELVRESVLIEISHEALLRAWPPLARLLVRWKEALHARGVVERLAREWDAAGRSPGYLLTRDRLTDLRRALTADSTFGAVPLRGLGRELLDASLARAADDVADRALGLLATSPHLAVALCAAAVEDFTPTAHAVDVFRRCLAASRVHRALAGHSLGVWGVAWSPDEQRCVTAGKDGTARTWWVATALPDVSVGHGVWIRSVDWSPTGRTLLTSATDLTVRTWTDGVWEPTIHPHPDRLWAARWSRTGDRFVTAGADGVARIWRPGQRTPEREFSAPTTRIWDAELSPDGASVVTAGEDGAVRVIDAVSGASVVAFDRHVGNVRTARWSPDGRRIASGGKDNTIWIFGVVSDAPAAQALTGHTNQVRRLDWSPDGHRLASASADNTVRVWDVHTGTELLCLRGHDEGPCDVAWSPSGHRLLSGAEDNRVLVWTVGPPQLTVRRVVGQVTAVACSPDGRRVAWGTDGGDVVTADIGDPVGRVRRIHHHDDGPVRGLDWSADGRLVSAGGQEAAILEPEGDGPVVLFTGHRDAVWSARWSPDGQRVVTAAEDRTARVWSSTGELLAVHEGHTSWVRAAVWSTDGAGIAMVSEDHRLSVRPWSGPSDGPRQIVDAGAGLWSVDCAADGTTIAAGQADGAIQLWDAASLSPRRVLAGHQGTVHAVRFSRSGERLLSVAADGVGRLWNTRTGATVATLVGHSGPALDCVFAPDEDSCITVGQDGTIRTWDLRQAEERPLCPPTGDDPETGDDAETAARRLCDEAGLARLGELSDDERRAHGLPVVN</sequence>
<dbReference type="Gene3D" id="3.40.50.10140">
    <property type="entry name" value="Toll/interleukin-1 receptor homology (TIR) domain"/>
    <property type="match status" value="1"/>
</dbReference>
<dbReference type="EMBL" id="MBLM01000116">
    <property type="protein sequence ID" value="OHV36538.1"/>
    <property type="molecule type" value="Genomic_DNA"/>
</dbReference>
<dbReference type="GO" id="GO:0007165">
    <property type="term" value="P:signal transduction"/>
    <property type="evidence" value="ECO:0007669"/>
    <property type="project" value="InterPro"/>
</dbReference>
<dbReference type="RefSeq" id="WP_071084856.1">
    <property type="nucleotide sequence ID" value="NZ_MBLM01000116.1"/>
</dbReference>
<dbReference type="Pfam" id="PF13676">
    <property type="entry name" value="TIR_2"/>
    <property type="match status" value="2"/>
</dbReference>
<dbReference type="SMART" id="SM00320">
    <property type="entry name" value="WD40"/>
    <property type="match status" value="14"/>
</dbReference>
<feature type="repeat" description="WD" evidence="3">
    <location>
        <begin position="909"/>
        <end position="940"/>
    </location>
</feature>
<dbReference type="SUPFAM" id="SSF52540">
    <property type="entry name" value="P-loop containing nucleoside triphosphate hydrolases"/>
    <property type="match status" value="1"/>
</dbReference>
<accession>A0A1S1QP68</accession>
<feature type="repeat" description="WD" evidence="3">
    <location>
        <begin position="1410"/>
        <end position="1451"/>
    </location>
</feature>
<dbReference type="PROSITE" id="PS50104">
    <property type="entry name" value="TIR"/>
    <property type="match status" value="1"/>
</dbReference>
<dbReference type="OrthoDB" id="134501at2"/>
<dbReference type="SUPFAM" id="SSF50978">
    <property type="entry name" value="WD40 repeat-like"/>
    <property type="match status" value="2"/>
</dbReference>
<dbReference type="InterPro" id="IPR027417">
    <property type="entry name" value="P-loop_NTPase"/>
</dbReference>
<evidence type="ECO:0000313" key="6">
    <source>
        <dbReference type="EMBL" id="OHV36538.1"/>
    </source>
</evidence>
<dbReference type="Gene3D" id="2.130.10.10">
    <property type="entry name" value="YVTN repeat-like/Quinoprotein amine dehydrogenase"/>
    <property type="match status" value="4"/>
</dbReference>
<evidence type="ECO:0000256" key="3">
    <source>
        <dbReference type="PROSITE-ProRule" id="PRU00221"/>
    </source>
</evidence>